<proteinExistence type="predicted"/>
<evidence type="ECO:0000313" key="4">
    <source>
        <dbReference type="Proteomes" id="UP000183832"/>
    </source>
</evidence>
<dbReference type="AlphaFoldDB" id="A0A1J1IE39"/>
<dbReference type="InterPro" id="IPR018379">
    <property type="entry name" value="BEN_domain"/>
</dbReference>
<dbReference type="Proteomes" id="UP000183832">
    <property type="component" value="Unassembled WGS sequence"/>
</dbReference>
<evidence type="ECO:0000259" key="2">
    <source>
        <dbReference type="SMART" id="SM01025"/>
    </source>
</evidence>
<feature type="domain" description="BEN" evidence="2">
    <location>
        <begin position="204"/>
        <end position="289"/>
    </location>
</feature>
<dbReference type="SMART" id="SM01025">
    <property type="entry name" value="BEN"/>
    <property type="match status" value="1"/>
</dbReference>
<dbReference type="GO" id="GO:0003677">
    <property type="term" value="F:DNA binding"/>
    <property type="evidence" value="ECO:0007669"/>
    <property type="project" value="InterPro"/>
</dbReference>
<protein>
    <submittedName>
        <fullName evidence="3">CLUMA_CG009992, isoform A</fullName>
    </submittedName>
</protein>
<gene>
    <name evidence="3" type="ORF">CLUMA_CG009992</name>
</gene>
<dbReference type="OrthoDB" id="7791207at2759"/>
<organism evidence="3 4">
    <name type="scientific">Clunio marinus</name>
    <dbReference type="NCBI Taxonomy" id="568069"/>
    <lineage>
        <taxon>Eukaryota</taxon>
        <taxon>Metazoa</taxon>
        <taxon>Ecdysozoa</taxon>
        <taxon>Arthropoda</taxon>
        <taxon>Hexapoda</taxon>
        <taxon>Insecta</taxon>
        <taxon>Pterygota</taxon>
        <taxon>Neoptera</taxon>
        <taxon>Endopterygota</taxon>
        <taxon>Diptera</taxon>
        <taxon>Nematocera</taxon>
        <taxon>Chironomoidea</taxon>
        <taxon>Chironomidae</taxon>
        <taxon>Clunio</taxon>
    </lineage>
</organism>
<feature type="coiled-coil region" evidence="1">
    <location>
        <begin position="11"/>
        <end position="38"/>
    </location>
</feature>
<dbReference type="EMBL" id="CVRI01000044">
    <property type="protein sequence ID" value="CRK96713.1"/>
    <property type="molecule type" value="Genomic_DNA"/>
</dbReference>
<sequence>MNVQFKNHTEFLSMKNEIKILKDKVQSLAEENIALREINVQFQLENFKLQKKIDSLQNSRLEECSQIEYDEDVRELIEDDAYNDPTAEYLEHDFVLPQTSTEEKNSLLETSIPQDESKKFYHDDYSSDQSSINEEDNIIENSLQICKAINKTIENEQINEDSETVESEESLDPKDAVKIIYTKAAKRGVLDKIKSIQPGKKKDSYFVSKILDLFFDRKVLAHSSAKGQKCQRYSIPARPPLDPSNVEICRKAFSYRLQREGLSHEAHQKRFKYFYGYVNFKIQNSRKICATCISEGEGEGEADRFKKCLQDYAAKTGQLDAYCETKISEFKESIDDYIKSILKKENMTKCGWKLFEDNKVDEIALNAFIQQYTTSTIDEKALVKEFKKTFKYFLKFGRTYCFSDLYIGNAFNYEVGGRHPNSSLTQEETCMMKYLIDINIIDPKLYNIDEGIYANENCESLFVEWRQDFPCQFKSFVVNFPDEIFGLPSTKFRECWHQKLKEQKLKEKYNELLASYKLLVTLGLSEVQIQEIRSDYITLYKNFIINLFECLEKIF</sequence>
<evidence type="ECO:0000313" key="3">
    <source>
        <dbReference type="EMBL" id="CRK96713.1"/>
    </source>
</evidence>
<evidence type="ECO:0000256" key="1">
    <source>
        <dbReference type="SAM" id="Coils"/>
    </source>
</evidence>
<keyword evidence="4" id="KW-1185">Reference proteome</keyword>
<reference evidence="3 4" key="1">
    <citation type="submission" date="2015-04" db="EMBL/GenBank/DDBJ databases">
        <authorList>
            <person name="Syromyatnikov M.Y."/>
            <person name="Popov V.N."/>
        </authorList>
    </citation>
    <scope>NUCLEOTIDE SEQUENCE [LARGE SCALE GENOMIC DNA]</scope>
</reference>
<name>A0A1J1IE39_9DIPT</name>
<keyword evidence="1" id="KW-0175">Coiled coil</keyword>
<accession>A0A1J1IE39</accession>